<gene>
    <name evidence="2" type="ordered locus">Mnod_3018</name>
</gene>
<keyword evidence="1" id="KW-1133">Transmembrane helix</keyword>
<dbReference type="AlphaFoldDB" id="B8II92"/>
<dbReference type="RefSeq" id="WP_015929633.1">
    <property type="nucleotide sequence ID" value="NC_011894.1"/>
</dbReference>
<keyword evidence="1" id="KW-0472">Membrane</keyword>
<dbReference type="KEGG" id="mno:Mnod_3018"/>
<keyword evidence="1" id="KW-0812">Transmembrane</keyword>
<name>B8II92_METNO</name>
<dbReference type="STRING" id="460265.Mnod_3018"/>
<reference evidence="2 3" key="1">
    <citation type="submission" date="2009-01" db="EMBL/GenBank/DDBJ databases">
        <title>Complete sequence of chromosome of Methylobacterium nodulans ORS 2060.</title>
        <authorList>
            <consortium name="US DOE Joint Genome Institute"/>
            <person name="Lucas S."/>
            <person name="Copeland A."/>
            <person name="Lapidus A."/>
            <person name="Glavina del Rio T."/>
            <person name="Dalin E."/>
            <person name="Tice H."/>
            <person name="Bruce D."/>
            <person name="Goodwin L."/>
            <person name="Pitluck S."/>
            <person name="Sims D."/>
            <person name="Brettin T."/>
            <person name="Detter J.C."/>
            <person name="Han C."/>
            <person name="Larimer F."/>
            <person name="Land M."/>
            <person name="Hauser L."/>
            <person name="Kyrpides N."/>
            <person name="Ivanova N."/>
            <person name="Marx C.J."/>
            <person name="Richardson P."/>
        </authorList>
    </citation>
    <scope>NUCLEOTIDE SEQUENCE [LARGE SCALE GENOMIC DNA]</scope>
    <source>
        <strain evidence="3">LMG 21967 / CNCM I-2342 / ORS 2060</strain>
    </source>
</reference>
<protein>
    <submittedName>
        <fullName evidence="2">Uncharacterized protein</fullName>
    </submittedName>
</protein>
<dbReference type="Proteomes" id="UP000008207">
    <property type="component" value="Chromosome"/>
</dbReference>
<dbReference type="HOGENOM" id="CLU_2936322_0_0_5"/>
<accession>B8II92</accession>
<evidence type="ECO:0000313" key="3">
    <source>
        <dbReference type="Proteomes" id="UP000008207"/>
    </source>
</evidence>
<proteinExistence type="predicted"/>
<dbReference type="EMBL" id="CP001349">
    <property type="protein sequence ID" value="ACL57961.1"/>
    <property type="molecule type" value="Genomic_DNA"/>
</dbReference>
<sequence length="60" mass="6526">MYLLDFWLGYNPGPMQEATLVGAAATFVVAIQAVAAGFWWHMLGALGTLLMLYALSFFPA</sequence>
<feature type="transmembrane region" description="Helical" evidence="1">
    <location>
        <begin position="20"/>
        <end position="53"/>
    </location>
</feature>
<organism evidence="2 3">
    <name type="scientific">Methylobacterium nodulans (strain LMG 21967 / CNCM I-2342 / ORS 2060)</name>
    <dbReference type="NCBI Taxonomy" id="460265"/>
    <lineage>
        <taxon>Bacteria</taxon>
        <taxon>Pseudomonadati</taxon>
        <taxon>Pseudomonadota</taxon>
        <taxon>Alphaproteobacteria</taxon>
        <taxon>Hyphomicrobiales</taxon>
        <taxon>Methylobacteriaceae</taxon>
        <taxon>Methylobacterium</taxon>
    </lineage>
</organism>
<evidence type="ECO:0000313" key="2">
    <source>
        <dbReference type="EMBL" id="ACL57961.1"/>
    </source>
</evidence>
<keyword evidence="3" id="KW-1185">Reference proteome</keyword>
<evidence type="ECO:0000256" key="1">
    <source>
        <dbReference type="SAM" id="Phobius"/>
    </source>
</evidence>